<evidence type="ECO:0000313" key="1">
    <source>
        <dbReference type="EMBL" id="MBA8824162.1"/>
    </source>
</evidence>
<gene>
    <name evidence="1" type="ORF">FHX42_001491</name>
</gene>
<dbReference type="EMBL" id="JACGWZ010000001">
    <property type="protein sequence ID" value="MBA8824162.1"/>
    <property type="molecule type" value="Genomic_DNA"/>
</dbReference>
<organism evidence="1 2">
    <name type="scientific">Halosaccharopolyspora lacisalsi</name>
    <dbReference type="NCBI Taxonomy" id="1000566"/>
    <lineage>
        <taxon>Bacteria</taxon>
        <taxon>Bacillati</taxon>
        <taxon>Actinomycetota</taxon>
        <taxon>Actinomycetes</taxon>
        <taxon>Pseudonocardiales</taxon>
        <taxon>Pseudonocardiaceae</taxon>
        <taxon>Halosaccharopolyspora</taxon>
    </lineage>
</organism>
<keyword evidence="2" id="KW-1185">Reference proteome</keyword>
<evidence type="ECO:0000313" key="2">
    <source>
        <dbReference type="Proteomes" id="UP000569329"/>
    </source>
</evidence>
<reference evidence="1 2" key="1">
    <citation type="submission" date="2020-07" db="EMBL/GenBank/DDBJ databases">
        <title>Sequencing the genomes of 1000 actinobacteria strains.</title>
        <authorList>
            <person name="Klenk H.-P."/>
        </authorList>
    </citation>
    <scope>NUCLEOTIDE SEQUENCE [LARGE SCALE GENOMIC DNA]</scope>
    <source>
        <strain evidence="1 2">DSM 45975</strain>
    </source>
</reference>
<accession>A0A839DQ96</accession>
<name>A0A839DQ96_9PSEU</name>
<dbReference type="Proteomes" id="UP000569329">
    <property type="component" value="Unassembled WGS sequence"/>
</dbReference>
<protein>
    <submittedName>
        <fullName evidence="1">Uncharacterized protein</fullName>
    </submittedName>
</protein>
<comment type="caution">
    <text evidence="1">The sequence shown here is derived from an EMBL/GenBank/DDBJ whole genome shotgun (WGS) entry which is preliminary data.</text>
</comment>
<proteinExistence type="predicted"/>
<sequence>MLRGLAHDPLSDSATVLTACSPEHLQTLCDGLLLR</sequence>
<dbReference type="AlphaFoldDB" id="A0A839DQ96"/>